<accession>A0A414WPZ7</accession>
<dbReference type="EMBL" id="QRJS01000065">
    <property type="protein sequence ID" value="RHH38745.1"/>
    <property type="molecule type" value="Genomic_DNA"/>
</dbReference>
<gene>
    <name evidence="1" type="ORF">DW204_14645</name>
</gene>
<name>A0A414WPZ7_9BACT</name>
<dbReference type="AlphaFoldDB" id="A0A414WPZ7"/>
<comment type="caution">
    <text evidence="1">The sequence shown here is derived from an EMBL/GenBank/DDBJ whole genome shotgun (WGS) entry which is preliminary data.</text>
</comment>
<dbReference type="Proteomes" id="UP000284998">
    <property type="component" value="Unassembled WGS sequence"/>
</dbReference>
<evidence type="ECO:0000313" key="2">
    <source>
        <dbReference type="Proteomes" id="UP000284998"/>
    </source>
</evidence>
<organism evidence="1 2">
    <name type="scientific">Phocaeicola plebeius</name>
    <dbReference type="NCBI Taxonomy" id="310297"/>
    <lineage>
        <taxon>Bacteria</taxon>
        <taxon>Pseudomonadati</taxon>
        <taxon>Bacteroidota</taxon>
        <taxon>Bacteroidia</taxon>
        <taxon>Bacteroidales</taxon>
        <taxon>Bacteroidaceae</taxon>
        <taxon>Phocaeicola</taxon>
    </lineage>
</organism>
<reference evidence="1 2" key="1">
    <citation type="submission" date="2018-08" db="EMBL/GenBank/DDBJ databases">
        <title>A genome reference for cultivated species of the human gut microbiota.</title>
        <authorList>
            <person name="Zou Y."/>
            <person name="Xue W."/>
            <person name="Luo G."/>
        </authorList>
    </citation>
    <scope>NUCLEOTIDE SEQUENCE [LARGE SCALE GENOMIC DNA]</scope>
    <source>
        <strain evidence="1 2">AM17-44</strain>
    </source>
</reference>
<evidence type="ECO:0000313" key="1">
    <source>
        <dbReference type="EMBL" id="RHH38745.1"/>
    </source>
</evidence>
<dbReference type="RefSeq" id="WP_118244711.1">
    <property type="nucleotide sequence ID" value="NZ_QRJS01000065.1"/>
</dbReference>
<proteinExistence type="predicted"/>
<sequence>MTDKEKLNSILRLRLFYSTEKELSDLVGYNLKGNHFSRFKDFQCDAYFSKFAEECQEYTQGKVNLAWLLYQYEATSKFFKKYIEKTRHEANKRFIPYLLNYIYNSKTLDDGVQHSKDIILCERYDTYNTEGEMNVGILILMTYGLIPTFKNKTNQDISDIIGDFQKAYDILSEIAKANQTGASTIYKEMLCLKEMRKLIKEERAGDKFINRLLLIHITNDVVNRVFALKKPAKLRQYSKEIVPMDFELTRLWRCEDEPDNIVWEFVPLNIDAYYLYRNEIDYQAKKIKYTKYQLIFKNIGYKDFCYTVIMRPAFNWHNILKREQSDDSISFDYTDIEYEDDKRIVKKLTFTQESPLSEKPMDLKPVNKKDVLGYYTTYLDHEGVAHDFEDEDCQSQYEVRMDTMEVAVSDTAILFKGDDCIYKLNKFDEEGNETIEGISSLSHTDNFIYAELDDEGTEHQFLCLDSINQNIDIETLLNQPYFRKITNINDIF</sequence>
<protein>
    <submittedName>
        <fullName evidence="1">Uncharacterized protein</fullName>
    </submittedName>
</protein>